<evidence type="ECO:0000313" key="4">
    <source>
        <dbReference type="Proteomes" id="UP001501556"/>
    </source>
</evidence>
<keyword evidence="1" id="KW-0472">Membrane</keyword>
<evidence type="ECO:0000313" key="3">
    <source>
        <dbReference type="EMBL" id="GAA3959106.1"/>
    </source>
</evidence>
<feature type="chain" id="PRO_5046535063" evidence="2">
    <location>
        <begin position="25"/>
        <end position="75"/>
    </location>
</feature>
<organism evidence="3 4">
    <name type="scientific">Hymenobacter antarcticus</name>
    <dbReference type="NCBI Taxonomy" id="486270"/>
    <lineage>
        <taxon>Bacteria</taxon>
        <taxon>Pseudomonadati</taxon>
        <taxon>Bacteroidota</taxon>
        <taxon>Cytophagia</taxon>
        <taxon>Cytophagales</taxon>
        <taxon>Hymenobacteraceae</taxon>
        <taxon>Hymenobacter</taxon>
    </lineage>
</organism>
<dbReference type="Proteomes" id="UP001501556">
    <property type="component" value="Unassembled WGS sequence"/>
</dbReference>
<feature type="transmembrane region" description="Helical" evidence="1">
    <location>
        <begin position="48"/>
        <end position="66"/>
    </location>
</feature>
<comment type="caution">
    <text evidence="3">The sequence shown here is derived from an EMBL/GenBank/DDBJ whole genome shotgun (WGS) entry which is preliminary data.</text>
</comment>
<dbReference type="InterPro" id="IPR058207">
    <property type="entry name" value="PID_CTERM"/>
</dbReference>
<evidence type="ECO:0000256" key="1">
    <source>
        <dbReference type="SAM" id="Phobius"/>
    </source>
</evidence>
<proteinExistence type="predicted"/>
<keyword evidence="1" id="KW-1133">Transmembrane helix</keyword>
<dbReference type="EMBL" id="BAABDI010000001">
    <property type="protein sequence ID" value="GAA3959106.1"/>
    <property type="molecule type" value="Genomic_DNA"/>
</dbReference>
<sequence length="75" mass="7696">MLIPQSMKKILKSVLLLTTVWAFAGLSATAQPGSGGPGPGTPAGPTDVPIDGGVSLLLAGGVGYALRRLRQRRQQ</sequence>
<keyword evidence="1" id="KW-0812">Transmembrane</keyword>
<keyword evidence="2" id="KW-0732">Signal</keyword>
<protein>
    <submittedName>
        <fullName evidence="3">Uncharacterized protein</fullName>
    </submittedName>
</protein>
<keyword evidence="4" id="KW-1185">Reference proteome</keyword>
<feature type="signal peptide" evidence="2">
    <location>
        <begin position="1"/>
        <end position="24"/>
    </location>
</feature>
<gene>
    <name evidence="3" type="ORF">GCM10022407_02860</name>
</gene>
<name>A0ABP7P3F1_9BACT</name>
<accession>A0ABP7P3F1</accession>
<reference evidence="4" key="1">
    <citation type="journal article" date="2019" name="Int. J. Syst. Evol. Microbiol.">
        <title>The Global Catalogue of Microorganisms (GCM) 10K type strain sequencing project: providing services to taxonomists for standard genome sequencing and annotation.</title>
        <authorList>
            <consortium name="The Broad Institute Genomics Platform"/>
            <consortium name="The Broad Institute Genome Sequencing Center for Infectious Disease"/>
            <person name="Wu L."/>
            <person name="Ma J."/>
        </authorList>
    </citation>
    <scope>NUCLEOTIDE SEQUENCE [LARGE SCALE GENOMIC DNA]</scope>
    <source>
        <strain evidence="4">JCM 17217</strain>
    </source>
</reference>
<dbReference type="NCBIfam" id="NF046080">
    <property type="entry name" value="PID_CTERM"/>
    <property type="match status" value="1"/>
</dbReference>
<evidence type="ECO:0000256" key="2">
    <source>
        <dbReference type="SAM" id="SignalP"/>
    </source>
</evidence>